<dbReference type="Proteomes" id="UP000215914">
    <property type="component" value="Unassembled WGS sequence"/>
</dbReference>
<reference evidence="1" key="2">
    <citation type="submission" date="2020-06" db="EMBL/GenBank/DDBJ databases">
        <title>Helianthus annuus Genome sequencing and assembly Release 2.</title>
        <authorList>
            <person name="Gouzy J."/>
            <person name="Langlade N."/>
            <person name="Munos S."/>
        </authorList>
    </citation>
    <scope>NUCLEOTIDE SEQUENCE</scope>
    <source>
        <tissue evidence="1">Leaves</tissue>
    </source>
</reference>
<organism evidence="1 2">
    <name type="scientific">Helianthus annuus</name>
    <name type="common">Common sunflower</name>
    <dbReference type="NCBI Taxonomy" id="4232"/>
    <lineage>
        <taxon>Eukaryota</taxon>
        <taxon>Viridiplantae</taxon>
        <taxon>Streptophyta</taxon>
        <taxon>Embryophyta</taxon>
        <taxon>Tracheophyta</taxon>
        <taxon>Spermatophyta</taxon>
        <taxon>Magnoliopsida</taxon>
        <taxon>eudicotyledons</taxon>
        <taxon>Gunneridae</taxon>
        <taxon>Pentapetalae</taxon>
        <taxon>asterids</taxon>
        <taxon>campanulids</taxon>
        <taxon>Asterales</taxon>
        <taxon>Asteraceae</taxon>
        <taxon>Asteroideae</taxon>
        <taxon>Heliantheae alliance</taxon>
        <taxon>Heliantheae</taxon>
        <taxon>Helianthus</taxon>
    </lineage>
</organism>
<dbReference type="Gramene" id="mRNA:HanXRQr2_Chr14g0662371">
    <property type="protein sequence ID" value="mRNA:HanXRQr2_Chr14g0662371"/>
    <property type="gene ID" value="HanXRQr2_Chr14g0662371"/>
</dbReference>
<sequence>MNSGDIPVNQSFRPRRWGERQWFSVTFCLFTREEGAPDSS</sequence>
<evidence type="ECO:0000313" key="2">
    <source>
        <dbReference type="Proteomes" id="UP000215914"/>
    </source>
</evidence>
<protein>
    <submittedName>
        <fullName evidence="1">Uncharacterized protein</fullName>
    </submittedName>
</protein>
<proteinExistence type="predicted"/>
<dbReference type="AlphaFoldDB" id="A0A9K3H9D3"/>
<keyword evidence="2" id="KW-1185">Reference proteome</keyword>
<dbReference type="EMBL" id="MNCJ02000329">
    <property type="protein sequence ID" value="KAF5770698.1"/>
    <property type="molecule type" value="Genomic_DNA"/>
</dbReference>
<name>A0A9K3H9D3_HELAN</name>
<accession>A0A9K3H9D3</accession>
<evidence type="ECO:0000313" key="1">
    <source>
        <dbReference type="EMBL" id="KAF5770698.1"/>
    </source>
</evidence>
<reference evidence="1" key="1">
    <citation type="journal article" date="2017" name="Nature">
        <title>The sunflower genome provides insights into oil metabolism, flowering and Asterid evolution.</title>
        <authorList>
            <person name="Badouin H."/>
            <person name="Gouzy J."/>
            <person name="Grassa C.J."/>
            <person name="Murat F."/>
            <person name="Staton S.E."/>
            <person name="Cottret L."/>
            <person name="Lelandais-Briere C."/>
            <person name="Owens G.L."/>
            <person name="Carrere S."/>
            <person name="Mayjonade B."/>
            <person name="Legrand L."/>
            <person name="Gill N."/>
            <person name="Kane N.C."/>
            <person name="Bowers J.E."/>
            <person name="Hubner S."/>
            <person name="Bellec A."/>
            <person name="Berard A."/>
            <person name="Berges H."/>
            <person name="Blanchet N."/>
            <person name="Boniface M.C."/>
            <person name="Brunel D."/>
            <person name="Catrice O."/>
            <person name="Chaidir N."/>
            <person name="Claudel C."/>
            <person name="Donnadieu C."/>
            <person name="Faraut T."/>
            <person name="Fievet G."/>
            <person name="Helmstetter N."/>
            <person name="King M."/>
            <person name="Knapp S.J."/>
            <person name="Lai Z."/>
            <person name="Le Paslier M.C."/>
            <person name="Lippi Y."/>
            <person name="Lorenzon L."/>
            <person name="Mandel J.R."/>
            <person name="Marage G."/>
            <person name="Marchand G."/>
            <person name="Marquand E."/>
            <person name="Bret-Mestries E."/>
            <person name="Morien E."/>
            <person name="Nambeesan S."/>
            <person name="Nguyen T."/>
            <person name="Pegot-Espagnet P."/>
            <person name="Pouilly N."/>
            <person name="Raftis F."/>
            <person name="Sallet E."/>
            <person name="Schiex T."/>
            <person name="Thomas J."/>
            <person name="Vandecasteele C."/>
            <person name="Vares D."/>
            <person name="Vear F."/>
            <person name="Vautrin S."/>
            <person name="Crespi M."/>
            <person name="Mangin B."/>
            <person name="Burke J.M."/>
            <person name="Salse J."/>
            <person name="Munos S."/>
            <person name="Vincourt P."/>
            <person name="Rieseberg L.H."/>
            <person name="Langlade N.B."/>
        </authorList>
    </citation>
    <scope>NUCLEOTIDE SEQUENCE</scope>
    <source>
        <tissue evidence="1">Leaves</tissue>
    </source>
</reference>
<comment type="caution">
    <text evidence="1">The sequence shown here is derived from an EMBL/GenBank/DDBJ whole genome shotgun (WGS) entry which is preliminary data.</text>
</comment>
<gene>
    <name evidence="1" type="ORF">HanXRQr2_Chr14g0662371</name>
</gene>